<evidence type="ECO:0000256" key="3">
    <source>
        <dbReference type="ARBA" id="ARBA00022448"/>
    </source>
</evidence>
<dbReference type="Proteomes" id="UP000067320">
    <property type="component" value="Chromosome"/>
</dbReference>
<evidence type="ECO:0000256" key="8">
    <source>
        <dbReference type="ARBA" id="ARBA00023136"/>
    </source>
</evidence>
<evidence type="ECO:0000259" key="11">
    <source>
        <dbReference type="Pfam" id="PF13953"/>
    </source>
</evidence>
<evidence type="ECO:0000259" key="12">
    <source>
        <dbReference type="Pfam" id="PF13954"/>
    </source>
</evidence>
<keyword evidence="14" id="KW-1185">Reference proteome</keyword>
<keyword evidence="7" id="KW-0732">Signal</keyword>
<feature type="domain" description="PapC-like C-terminal" evidence="11">
    <location>
        <begin position="769"/>
        <end position="834"/>
    </location>
</feature>
<sequence>MSANNMGRQPRFRTRYLALIIALHCTMPGIICGQAWAEDYFNPALLEVDNPGMEKADLSFYEKGPGLSPGKYSVDIYINNEKKETQEIRFIAATDKDGAPALRPCLSLARLKSLGVKVEAYPALNDTGGCVNLEAIPSAAATLDLNHQALMLTLPQTALVQRPRGYVAPEEFDEGITAFLLNYSLSGQQDRAVSSAGHGRRSDYLSLRPGLNVGPWRLRHYATLNREHDATGDSQEFNTVYSYLSRDLVALKSQLMLGQSTSPAGVFDSIPFTGAQLTSEEEMLPDSQQGYAPVVRGIAHSNAQVVVRQHGYIISQVSVAPGAFALTDLYAAGNGNGDLDVTIKESDGSEQHTVVPYTSVPLLQRQGHLKYSLTGGRYRSYDDAVTPSPFVQGSAIYGLAHELTLYGGVQYSPVYRALTVGAGKNLGEVGALSLDVTSAAARLPDGTSRDGRALRVRYGKTLTATGTSVSVAGYRYNSAGFYSMQDTFDAWRRDDVPQPVSHRRSREEVSVNQNIGDNFGSLNLSLVRERYWEGRAPGRSLNLGYNNNWQGITYSLNYSVGDTDHGSQARTTRERSLALTVSIPLERWLPNTWASYSLNHNRDGATQTLALNGSALAQNNLNWSVQQSRDASGADSRSLNVNYRGAKGSLGGSYSRDRWQQTTSYSLQGGVVMHADGVTFSQPLGETVALVKAPGASGTRINNQTGVKTDGRGYTVVPYVSPYRHNTIGLNTETLPDNADITQASQTVTPTRGAVVRATFATEVGARALIRLQRPDGKPVPFGATVVKAGEDEEFIVGDDGEVWLTGLSPQGTLNVRWGALATTQCTAAFHLPATAPADTILTLSARCQ</sequence>
<dbReference type="Pfam" id="PF13954">
    <property type="entry name" value="PapC_N"/>
    <property type="match status" value="1"/>
</dbReference>
<proteinExistence type="inferred from homology"/>
<dbReference type="InterPro" id="IPR037224">
    <property type="entry name" value="PapC_N_sf"/>
</dbReference>
<dbReference type="InterPro" id="IPR018030">
    <property type="entry name" value="Fimbrial_membr_usher_CS"/>
</dbReference>
<dbReference type="Gene3D" id="2.60.40.2610">
    <property type="entry name" value="Outer membrane usher protein FimD, plug domain"/>
    <property type="match status" value="1"/>
</dbReference>
<evidence type="ECO:0000313" key="13">
    <source>
        <dbReference type="EMBL" id="ALB62168.1"/>
    </source>
</evidence>
<dbReference type="Pfam" id="PF00577">
    <property type="entry name" value="Usher"/>
    <property type="match status" value="1"/>
</dbReference>
<dbReference type="Gene3D" id="3.10.20.410">
    <property type="match status" value="1"/>
</dbReference>
<comment type="subcellular location">
    <subcellularLocation>
        <location evidence="1 10">Cell outer membrane</location>
        <topology evidence="1 10">Multi-pass membrane protein</topology>
    </subcellularLocation>
</comment>
<dbReference type="InterPro" id="IPR025949">
    <property type="entry name" value="PapC-like_C"/>
</dbReference>
<reference evidence="14" key="1">
    <citation type="submission" date="2015-09" db="EMBL/GenBank/DDBJ databases">
        <title>Cronobacter genome sequencing and assembly.</title>
        <authorList>
            <person name="Descombes P."/>
            <person name="Baert L."/>
            <person name="Ngom-Bru C."/>
            <person name="Barretto C."/>
        </authorList>
    </citation>
    <scope>NUCLEOTIDE SEQUENCE [LARGE SCALE GENOMIC DNA]</scope>
    <source>
        <strain evidence="14">LMG 26250</strain>
    </source>
</reference>
<accession>A0ABN4I6J0</accession>
<dbReference type="InterPro" id="IPR042186">
    <property type="entry name" value="FimD_plug_dom"/>
</dbReference>
<keyword evidence="6 10" id="KW-0812">Transmembrane</keyword>
<gene>
    <name evidence="13" type="ORF">AFK62_06490</name>
</gene>
<dbReference type="Gene3D" id="2.60.40.3110">
    <property type="match status" value="1"/>
</dbReference>
<organism evidence="13 14">
    <name type="scientific">Cronobacter condimenti 1330</name>
    <dbReference type="NCBI Taxonomy" id="1073999"/>
    <lineage>
        <taxon>Bacteria</taxon>
        <taxon>Pseudomonadati</taxon>
        <taxon>Pseudomonadota</taxon>
        <taxon>Gammaproteobacteria</taxon>
        <taxon>Enterobacterales</taxon>
        <taxon>Enterobacteriaceae</taxon>
        <taxon>Cronobacter</taxon>
    </lineage>
</organism>
<evidence type="ECO:0000256" key="6">
    <source>
        <dbReference type="ARBA" id="ARBA00022692"/>
    </source>
</evidence>
<protein>
    <submittedName>
        <fullName evidence="13">Fimbrial protein FimD</fullName>
    </submittedName>
</protein>
<evidence type="ECO:0000256" key="5">
    <source>
        <dbReference type="ARBA" id="ARBA00022558"/>
    </source>
</evidence>
<keyword evidence="8 10" id="KW-0472">Membrane</keyword>
<evidence type="ECO:0000313" key="14">
    <source>
        <dbReference type="Proteomes" id="UP000067320"/>
    </source>
</evidence>
<keyword evidence="3 10" id="KW-0813">Transport</keyword>
<name>A0ABN4I6J0_9ENTR</name>
<comment type="similarity">
    <text evidence="2 10">Belongs to the fimbrial export usher family.</text>
</comment>
<feature type="domain" description="PapC N-terminal" evidence="12">
    <location>
        <begin position="40"/>
        <end position="186"/>
    </location>
</feature>
<reference evidence="13 14" key="2">
    <citation type="journal article" date="2016" name="Genome Announc.">
        <title>Fully Closed Genome Sequences of Five Type Strains of the Genus Cronobacter and One Cronobacter sakazakii Strain.</title>
        <authorList>
            <person name="Moine D."/>
            <person name="Kassam M."/>
            <person name="Baert L."/>
            <person name="Tang Y."/>
            <person name="Barretto C."/>
            <person name="Ngom Bru C."/>
            <person name="Klijn A."/>
            <person name="Descombes P."/>
        </authorList>
    </citation>
    <scope>NUCLEOTIDE SEQUENCE [LARGE SCALE GENOMIC DNA]</scope>
    <source>
        <strain evidence="13 14">LMG 26250</strain>
    </source>
</reference>
<dbReference type="PANTHER" id="PTHR30451">
    <property type="entry name" value="OUTER MEMBRANE USHER PROTEIN"/>
    <property type="match status" value="1"/>
</dbReference>
<evidence type="ECO:0000256" key="2">
    <source>
        <dbReference type="ARBA" id="ARBA00008064"/>
    </source>
</evidence>
<dbReference type="PROSITE" id="PS01151">
    <property type="entry name" value="FIMBRIAL_USHER"/>
    <property type="match status" value="1"/>
</dbReference>
<dbReference type="InterPro" id="IPR025885">
    <property type="entry name" value="PapC_N"/>
</dbReference>
<keyword evidence="5 10" id="KW-1029">Fimbrium biogenesis</keyword>
<dbReference type="RefSeq" id="WP_053531790.1">
    <property type="nucleotide sequence ID" value="NZ_CP012264.1"/>
</dbReference>
<dbReference type="Pfam" id="PF13953">
    <property type="entry name" value="PapC_C"/>
    <property type="match status" value="1"/>
</dbReference>
<evidence type="ECO:0000256" key="9">
    <source>
        <dbReference type="ARBA" id="ARBA00023237"/>
    </source>
</evidence>
<evidence type="ECO:0000256" key="4">
    <source>
        <dbReference type="ARBA" id="ARBA00022452"/>
    </source>
</evidence>
<dbReference type="SUPFAM" id="SSF141729">
    <property type="entry name" value="FimD N-terminal domain-like"/>
    <property type="match status" value="1"/>
</dbReference>
<dbReference type="InterPro" id="IPR043142">
    <property type="entry name" value="PapC-like_C_sf"/>
</dbReference>
<evidence type="ECO:0000256" key="7">
    <source>
        <dbReference type="ARBA" id="ARBA00022729"/>
    </source>
</evidence>
<evidence type="ECO:0000256" key="1">
    <source>
        <dbReference type="ARBA" id="ARBA00004571"/>
    </source>
</evidence>
<keyword evidence="4" id="KW-1134">Transmembrane beta strand</keyword>
<dbReference type="EMBL" id="CP012264">
    <property type="protein sequence ID" value="ALB62168.1"/>
    <property type="molecule type" value="Genomic_DNA"/>
</dbReference>
<evidence type="ECO:0000256" key="10">
    <source>
        <dbReference type="RuleBase" id="RU003884"/>
    </source>
</evidence>
<dbReference type="PANTHER" id="PTHR30451:SF21">
    <property type="entry name" value="FIMBRIAL USHER DOMAIN-CONTAINING PROTEIN YDET-RELATED"/>
    <property type="match status" value="1"/>
</dbReference>
<keyword evidence="9 10" id="KW-0998">Cell outer membrane</keyword>
<dbReference type="InterPro" id="IPR000015">
    <property type="entry name" value="Fimb_usher"/>
</dbReference>
<dbReference type="Gene3D" id="2.60.40.2070">
    <property type="match status" value="1"/>
</dbReference>